<feature type="domain" description="Isochorismatase-like" evidence="3">
    <location>
        <begin position="219"/>
        <end position="297"/>
    </location>
</feature>
<evidence type="ECO:0000259" key="3">
    <source>
        <dbReference type="Pfam" id="PF00857"/>
    </source>
</evidence>
<evidence type="ECO:0000256" key="1">
    <source>
        <dbReference type="ARBA" id="ARBA00006336"/>
    </source>
</evidence>
<dbReference type="Pfam" id="PF00857">
    <property type="entry name" value="Isochorismatase"/>
    <property type="match status" value="1"/>
</dbReference>
<protein>
    <submittedName>
        <fullName evidence="4">Isochorismatase family</fullName>
    </submittedName>
</protein>
<dbReference type="SUPFAM" id="SSF52499">
    <property type="entry name" value="Isochorismatase-like hydrolases"/>
    <property type="match status" value="1"/>
</dbReference>
<comment type="similarity">
    <text evidence="1">Belongs to the isochorismatase family.</text>
</comment>
<dbReference type="Gene3D" id="3.40.50.850">
    <property type="entry name" value="Isochorismatase-like"/>
    <property type="match status" value="1"/>
</dbReference>
<proteinExistence type="inferred from homology"/>
<dbReference type="VEuPathDB" id="FungiDB:CCM_01893"/>
<accession>A0A2H4SUE4</accession>
<evidence type="ECO:0000313" key="4">
    <source>
        <dbReference type="EMBL" id="ATY66720.1"/>
    </source>
</evidence>
<name>A0A2H4SUE4_CORMI</name>
<organism evidence="4 5">
    <name type="scientific">Cordyceps militaris</name>
    <name type="common">Caterpillar fungus</name>
    <name type="synonym">Clavaria militaris</name>
    <dbReference type="NCBI Taxonomy" id="73501"/>
    <lineage>
        <taxon>Eukaryota</taxon>
        <taxon>Fungi</taxon>
        <taxon>Dikarya</taxon>
        <taxon>Ascomycota</taxon>
        <taxon>Pezizomycotina</taxon>
        <taxon>Sordariomycetes</taxon>
        <taxon>Hypocreomycetidae</taxon>
        <taxon>Hypocreales</taxon>
        <taxon>Cordycipitaceae</taxon>
        <taxon>Cordyceps</taxon>
    </lineage>
</organism>
<dbReference type="InterPro" id="IPR050272">
    <property type="entry name" value="Isochorismatase-like_hydrls"/>
</dbReference>
<reference evidence="4 5" key="1">
    <citation type="journal article" date="2017" name="BMC Genomics">
        <title>Chromosome level assembly and secondary metabolite potential of the parasitic fungus Cordyceps militaris.</title>
        <authorList>
            <person name="Kramer G.J."/>
            <person name="Nodwell J.R."/>
        </authorList>
    </citation>
    <scope>NUCLEOTIDE SEQUENCE [LARGE SCALE GENOMIC DNA]</scope>
    <source>
        <strain evidence="4 5">ATCC 34164</strain>
    </source>
</reference>
<evidence type="ECO:0000313" key="5">
    <source>
        <dbReference type="Proteomes" id="UP000323067"/>
    </source>
</evidence>
<gene>
    <name evidence="4" type="ORF">A9K55_000508</name>
</gene>
<dbReference type="PANTHER" id="PTHR43540:SF9">
    <property type="entry name" value="FAMILY HYDROLASE, PUTATIVE (AFU_ORTHOLOGUE AFUA_2G08700)-RELATED"/>
    <property type="match status" value="1"/>
</dbReference>
<keyword evidence="2" id="KW-0378">Hydrolase</keyword>
<dbReference type="AlphaFoldDB" id="A0A2H4SUE4"/>
<dbReference type="InterPro" id="IPR036380">
    <property type="entry name" value="Isochorismatase-like_sf"/>
</dbReference>
<dbReference type="Proteomes" id="UP000323067">
    <property type="component" value="Chromosome ii"/>
</dbReference>
<dbReference type="OrthoDB" id="167809at2759"/>
<dbReference type="PANTHER" id="PTHR43540">
    <property type="entry name" value="PEROXYUREIDOACRYLATE/UREIDOACRYLATE AMIDOHYDROLASE-RELATED"/>
    <property type="match status" value="1"/>
</dbReference>
<dbReference type="EMBL" id="CP023327">
    <property type="protein sequence ID" value="ATY66720.1"/>
    <property type="molecule type" value="Genomic_DNA"/>
</dbReference>
<dbReference type="VEuPathDB" id="FungiDB:A9K55_000508"/>
<dbReference type="InterPro" id="IPR000868">
    <property type="entry name" value="Isochorismatase-like_dom"/>
</dbReference>
<dbReference type="GO" id="GO:0016787">
    <property type="term" value="F:hydrolase activity"/>
    <property type="evidence" value="ECO:0007669"/>
    <property type="project" value="UniProtKB-KW"/>
</dbReference>
<sequence length="334" mass="35901">MTVVSLAASSAPAVRSSSSVVVGSPSNFWLFSHRHGFDMTHPATPDAPPVYPRLTLTTSNSPVTIAPAKTALVIIDMQNFFLSAAMGRKRGEGHEAEAVLLEQGIPAAREAGIQVVWLTWGISEEAIKTLPPTVWRIFGWEIADDDQGFEVPAGADDQASGPFIRVPERKSHGGIGSELGSVTLADGSVVDAGKMLLRDQWNTRLHGPLEEAFEAGQRAAVPDVRFHKERLSGLWGDAHSNHLETFLRKRGLQTLLFAGVNTDQCVLATVQDASSKGFDTVLLRDGCGTTSPEYARQMVDFNCQKSWGFISSCEALARGVKGMVKDKPMDGGGS</sequence>
<evidence type="ECO:0000256" key="2">
    <source>
        <dbReference type="ARBA" id="ARBA00022801"/>
    </source>
</evidence>